<dbReference type="Proteomes" id="UP001152885">
    <property type="component" value="Unassembled WGS sequence"/>
</dbReference>
<reference evidence="2" key="1">
    <citation type="submission" date="2022-12" db="EMBL/GenBank/DDBJ databases">
        <authorList>
            <person name="Brejova B."/>
        </authorList>
    </citation>
    <scope>NUCLEOTIDE SEQUENCE</scope>
</reference>
<keyword evidence="1" id="KW-1133">Transmembrane helix</keyword>
<evidence type="ECO:0000256" key="1">
    <source>
        <dbReference type="SAM" id="Phobius"/>
    </source>
</evidence>
<dbReference type="EMBL" id="CANTUO010000001">
    <property type="protein sequence ID" value="CAI5756080.1"/>
    <property type="molecule type" value="Genomic_DNA"/>
</dbReference>
<evidence type="ECO:0000313" key="2">
    <source>
        <dbReference type="EMBL" id="CAI5756080.1"/>
    </source>
</evidence>
<gene>
    <name evidence="2" type="ORF">CANVERA_P0598</name>
</gene>
<keyword evidence="3" id="KW-1185">Reference proteome</keyword>
<dbReference type="OrthoDB" id="4092725at2759"/>
<proteinExistence type="predicted"/>
<feature type="transmembrane region" description="Helical" evidence="1">
    <location>
        <begin position="9"/>
        <end position="27"/>
    </location>
</feature>
<keyword evidence="1" id="KW-0472">Membrane</keyword>
<keyword evidence="1" id="KW-0812">Transmembrane</keyword>
<comment type="caution">
    <text evidence="2">The sequence shown here is derived from an EMBL/GenBank/DDBJ whole genome shotgun (WGS) entry which is preliminary data.</text>
</comment>
<name>A0A9W4TS53_9ASCO</name>
<accession>A0A9W4TS53</accession>
<organism evidence="2 3">
    <name type="scientific">Candida verbasci</name>
    <dbReference type="NCBI Taxonomy" id="1227364"/>
    <lineage>
        <taxon>Eukaryota</taxon>
        <taxon>Fungi</taxon>
        <taxon>Dikarya</taxon>
        <taxon>Ascomycota</taxon>
        <taxon>Saccharomycotina</taxon>
        <taxon>Pichiomycetes</taxon>
        <taxon>Debaryomycetaceae</taxon>
        <taxon>Candida/Lodderomyces clade</taxon>
        <taxon>Candida</taxon>
    </lineage>
</organism>
<sequence>MHYNNTKGVYTYLFIICFLIILPWIWIKFCSTNSVLLDEVDIKIPIYIQFANEQFKFPDLIVATQFQLDSELKHLTNKSLKVELIDKLENNLYEQNQSNFEDNYIVDLVLSDENSLAISSDKLNAYVLYTLDSIYANDLPFLISQTVLYHLIYNKYII</sequence>
<protein>
    <submittedName>
        <fullName evidence="2">Uncharacterized protein</fullName>
    </submittedName>
</protein>
<dbReference type="AlphaFoldDB" id="A0A9W4TS53"/>
<evidence type="ECO:0000313" key="3">
    <source>
        <dbReference type="Proteomes" id="UP001152885"/>
    </source>
</evidence>